<accession>A0A0F9E5E4</accession>
<comment type="caution">
    <text evidence="3">The sequence shown here is derived from an EMBL/GenBank/DDBJ whole genome shotgun (WGS) entry which is preliminary data.</text>
</comment>
<organism evidence="3">
    <name type="scientific">marine sediment metagenome</name>
    <dbReference type="NCBI Taxonomy" id="412755"/>
    <lineage>
        <taxon>unclassified sequences</taxon>
        <taxon>metagenomes</taxon>
        <taxon>ecological metagenomes</taxon>
    </lineage>
</organism>
<protein>
    <recommendedName>
        <fullName evidence="2">GYF domain-containing protein</fullName>
    </recommendedName>
</protein>
<evidence type="ECO:0000256" key="1">
    <source>
        <dbReference type="SAM" id="Phobius"/>
    </source>
</evidence>
<name>A0A0F9E5E4_9ZZZZ</name>
<proteinExistence type="predicted"/>
<sequence>MMIIQLIVGAICGAIAALIASSKGRNAVGWFFAGFFIGLIDVIILACMPNLKRQRAMQAASERERRLLREQLRQERRKGEVFRQYSMGRLDAHDKELGVDTRSFQNALPGEDSALALEAMMQKKPSPDAAGAGPAHQTFAAGPAGVAVLWYYESAGTTCGPISADQIKQFLRSGKISPTTLLWSENVSAWTPAHDIPAFRNLVT</sequence>
<feature type="transmembrane region" description="Helical" evidence="1">
    <location>
        <begin position="30"/>
        <end position="48"/>
    </location>
</feature>
<evidence type="ECO:0000259" key="2">
    <source>
        <dbReference type="Pfam" id="PF14237"/>
    </source>
</evidence>
<dbReference type="InterPro" id="IPR025640">
    <property type="entry name" value="GYF_2"/>
</dbReference>
<keyword evidence="1" id="KW-0472">Membrane</keyword>
<dbReference type="AlphaFoldDB" id="A0A0F9E5E4"/>
<dbReference type="Pfam" id="PF14237">
    <property type="entry name" value="GYF_2"/>
    <property type="match status" value="1"/>
</dbReference>
<dbReference type="EMBL" id="LAZR01038572">
    <property type="protein sequence ID" value="KKL19208.1"/>
    <property type="molecule type" value="Genomic_DNA"/>
</dbReference>
<evidence type="ECO:0000313" key="3">
    <source>
        <dbReference type="EMBL" id="KKL19208.1"/>
    </source>
</evidence>
<keyword evidence="1" id="KW-1133">Transmembrane helix</keyword>
<reference evidence="3" key="1">
    <citation type="journal article" date="2015" name="Nature">
        <title>Complex archaea that bridge the gap between prokaryotes and eukaryotes.</title>
        <authorList>
            <person name="Spang A."/>
            <person name="Saw J.H."/>
            <person name="Jorgensen S.L."/>
            <person name="Zaremba-Niedzwiedzka K."/>
            <person name="Martijn J."/>
            <person name="Lind A.E."/>
            <person name="van Eijk R."/>
            <person name="Schleper C."/>
            <person name="Guy L."/>
            <person name="Ettema T.J."/>
        </authorList>
    </citation>
    <scope>NUCLEOTIDE SEQUENCE</scope>
</reference>
<gene>
    <name evidence="3" type="ORF">LCGC14_2467790</name>
</gene>
<feature type="domain" description="GYF" evidence="2">
    <location>
        <begin position="150"/>
        <end position="199"/>
    </location>
</feature>
<keyword evidence="1" id="KW-0812">Transmembrane</keyword>